<feature type="region of interest" description="Disordered" evidence="1">
    <location>
        <begin position="180"/>
        <end position="205"/>
    </location>
</feature>
<reference evidence="2" key="1">
    <citation type="submission" date="2020-09" db="EMBL/GenBank/DDBJ databases">
        <title>Genome-Enabled Discovery of Anthraquinone Biosynthesis in Senna tora.</title>
        <authorList>
            <person name="Kang S.-H."/>
            <person name="Pandey R.P."/>
            <person name="Lee C.-M."/>
            <person name="Sim J.-S."/>
            <person name="Jeong J.-T."/>
            <person name="Choi B.-S."/>
            <person name="Jung M."/>
            <person name="Ginzburg D."/>
            <person name="Zhao K."/>
            <person name="Won S.Y."/>
            <person name="Oh T.-J."/>
            <person name="Yu Y."/>
            <person name="Kim N.-H."/>
            <person name="Lee O.R."/>
            <person name="Lee T.-H."/>
            <person name="Bashyal P."/>
            <person name="Kim T.-S."/>
            <person name="Lee W.-H."/>
            <person name="Kawkins C."/>
            <person name="Kim C.-K."/>
            <person name="Kim J.S."/>
            <person name="Ahn B.O."/>
            <person name="Rhee S.Y."/>
            <person name="Sohng J.K."/>
        </authorList>
    </citation>
    <scope>NUCLEOTIDE SEQUENCE</scope>
    <source>
        <tissue evidence="2">Leaf</tissue>
    </source>
</reference>
<keyword evidence="3" id="KW-1185">Reference proteome</keyword>
<evidence type="ECO:0000313" key="2">
    <source>
        <dbReference type="EMBL" id="KAF7827690.1"/>
    </source>
</evidence>
<dbReference type="OrthoDB" id="676555at2759"/>
<dbReference type="PANTHER" id="PTHR33148:SF3">
    <property type="entry name" value="DUF4228 DOMAIN PROTEIN"/>
    <property type="match status" value="1"/>
</dbReference>
<comment type="caution">
    <text evidence="2">The sequence shown here is derived from an EMBL/GenBank/DDBJ whole genome shotgun (WGS) entry which is preliminary data.</text>
</comment>
<dbReference type="Proteomes" id="UP000634136">
    <property type="component" value="Unassembled WGS sequence"/>
</dbReference>
<protein>
    <submittedName>
        <fullName evidence="2">Plastid movement impaired protein</fullName>
    </submittedName>
</protein>
<accession>A0A834WLG8</accession>
<dbReference type="Pfam" id="PF14009">
    <property type="entry name" value="PADRE"/>
    <property type="match status" value="1"/>
</dbReference>
<dbReference type="AlphaFoldDB" id="A0A834WLG8"/>
<sequence length="246" mass="27737">MGNIGSSKRQKTTKIMKIDGETFKLKTPIKAGDVLKDHNPNNNSNNLVLLDSEAVKHYGIRAKPLEAHKELEAKRLYFLVEIPKEKALRVPPRRVRSGINMSAKDRLESLMLSRRSTSDLTIMKHNVNSNNDDGDGDGGVMRLKMKLPKAEVERLMNEAKDESEAAQRIMSLCMANRNHNIIGRREDGGESSSTKPREVNGSPKTNWSQIRRRYVSVIKLLSYTPVMGWVTVYRHKSGGPYPTSPK</sequence>
<evidence type="ECO:0000256" key="1">
    <source>
        <dbReference type="SAM" id="MobiDB-lite"/>
    </source>
</evidence>
<evidence type="ECO:0000313" key="3">
    <source>
        <dbReference type="Proteomes" id="UP000634136"/>
    </source>
</evidence>
<organism evidence="2 3">
    <name type="scientific">Senna tora</name>
    <dbReference type="NCBI Taxonomy" id="362788"/>
    <lineage>
        <taxon>Eukaryota</taxon>
        <taxon>Viridiplantae</taxon>
        <taxon>Streptophyta</taxon>
        <taxon>Embryophyta</taxon>
        <taxon>Tracheophyta</taxon>
        <taxon>Spermatophyta</taxon>
        <taxon>Magnoliopsida</taxon>
        <taxon>eudicotyledons</taxon>
        <taxon>Gunneridae</taxon>
        <taxon>Pentapetalae</taxon>
        <taxon>rosids</taxon>
        <taxon>fabids</taxon>
        <taxon>Fabales</taxon>
        <taxon>Fabaceae</taxon>
        <taxon>Caesalpinioideae</taxon>
        <taxon>Cassia clade</taxon>
        <taxon>Senna</taxon>
    </lineage>
</organism>
<name>A0A834WLG8_9FABA</name>
<gene>
    <name evidence="2" type="ORF">G2W53_018854</name>
</gene>
<dbReference type="EMBL" id="JAAIUW010000006">
    <property type="protein sequence ID" value="KAF7827690.1"/>
    <property type="molecule type" value="Genomic_DNA"/>
</dbReference>
<dbReference type="InterPro" id="IPR025322">
    <property type="entry name" value="PADRE_dom"/>
</dbReference>
<dbReference type="PANTHER" id="PTHR33148">
    <property type="entry name" value="PLASTID MOVEMENT IMPAIRED PROTEIN-RELATED"/>
    <property type="match status" value="1"/>
</dbReference>
<proteinExistence type="predicted"/>